<dbReference type="GO" id="GO:0003899">
    <property type="term" value="F:DNA-directed RNA polymerase activity"/>
    <property type="evidence" value="ECO:0007669"/>
    <property type="project" value="InterPro"/>
</dbReference>
<evidence type="ECO:0000256" key="11">
    <source>
        <dbReference type="ARBA" id="ARBA00022737"/>
    </source>
</evidence>
<feature type="transmembrane region" description="Helical" evidence="17">
    <location>
        <begin position="132"/>
        <end position="154"/>
    </location>
</feature>
<evidence type="ECO:0000256" key="10">
    <source>
        <dbReference type="ARBA" id="ARBA00022692"/>
    </source>
</evidence>
<dbReference type="InterPro" id="IPR047664">
    <property type="entry name" value="SWEET"/>
</dbReference>
<dbReference type="GeneID" id="9046037"/>
<proteinExistence type="inferred from homology"/>
<organism evidence="20">
    <name type="scientific">Perkinsus marinus (strain ATCC 50983 / TXsc)</name>
    <dbReference type="NCBI Taxonomy" id="423536"/>
    <lineage>
        <taxon>Eukaryota</taxon>
        <taxon>Sar</taxon>
        <taxon>Alveolata</taxon>
        <taxon>Perkinsozoa</taxon>
        <taxon>Perkinsea</taxon>
        <taxon>Perkinsida</taxon>
        <taxon>Perkinsidae</taxon>
        <taxon>Perkinsus</taxon>
    </lineage>
</organism>
<dbReference type="InParanoid" id="C5KJH4"/>
<dbReference type="CDD" id="cd07029">
    <property type="entry name" value="RNAP_I_III_AC19"/>
    <property type="match status" value="1"/>
</dbReference>
<reference evidence="19 20" key="1">
    <citation type="submission" date="2008-07" db="EMBL/GenBank/DDBJ databases">
        <authorList>
            <person name="El-Sayed N."/>
            <person name="Caler E."/>
            <person name="Inman J."/>
            <person name="Amedeo P."/>
            <person name="Hass B."/>
            <person name="Wortman J."/>
        </authorList>
    </citation>
    <scope>NUCLEOTIDE SEQUENCE [LARGE SCALE GENOMIC DNA]</scope>
    <source>
        <strain evidence="20">ATCC 50983 / TXsc</strain>
    </source>
</reference>
<dbReference type="InterPro" id="IPR033898">
    <property type="entry name" value="RNAP_AC19"/>
</dbReference>
<gene>
    <name evidence="19" type="ORF">Pmar_PMAR001357</name>
</gene>
<evidence type="ECO:0000313" key="20">
    <source>
        <dbReference type="Proteomes" id="UP000007800"/>
    </source>
</evidence>
<dbReference type="FunFam" id="1.20.1280.290:FF:000004">
    <property type="entry name" value="Sugar transporter SWEET"/>
    <property type="match status" value="1"/>
</dbReference>
<protein>
    <recommendedName>
        <fullName evidence="5">Sugar transporter SWEET1</fullName>
    </recommendedName>
</protein>
<evidence type="ECO:0000313" key="19">
    <source>
        <dbReference type="EMBL" id="EER15308.1"/>
    </source>
</evidence>
<dbReference type="Proteomes" id="UP000007800">
    <property type="component" value="Unassembled WGS sequence"/>
</dbReference>
<dbReference type="HAMAP" id="MF_00261">
    <property type="entry name" value="RNApol_arch_Rpo11"/>
    <property type="match status" value="1"/>
</dbReference>
<dbReference type="GO" id="GO:0003677">
    <property type="term" value="F:DNA binding"/>
    <property type="evidence" value="ECO:0007669"/>
    <property type="project" value="InterPro"/>
</dbReference>
<dbReference type="InterPro" id="IPR036603">
    <property type="entry name" value="RBP11-like"/>
</dbReference>
<evidence type="ECO:0000256" key="13">
    <source>
        <dbReference type="ARBA" id="ARBA00023034"/>
    </source>
</evidence>
<evidence type="ECO:0000256" key="2">
    <source>
        <dbReference type="ARBA" id="ARBA00004651"/>
    </source>
</evidence>
<dbReference type="PROSITE" id="PS01154">
    <property type="entry name" value="RNA_POL_L_13KD"/>
    <property type="match status" value="1"/>
</dbReference>
<evidence type="ECO:0000259" key="18">
    <source>
        <dbReference type="Pfam" id="PF13656"/>
    </source>
</evidence>
<dbReference type="InterPro" id="IPR022905">
    <property type="entry name" value="Rpo11-like"/>
</dbReference>
<dbReference type="InterPro" id="IPR008193">
    <property type="entry name" value="RNA_pol_Rpb11_13-16kDa_CS"/>
</dbReference>
<dbReference type="GO" id="GO:0006351">
    <property type="term" value="P:DNA-templated transcription"/>
    <property type="evidence" value="ECO:0007669"/>
    <property type="project" value="InterPro"/>
</dbReference>
<evidence type="ECO:0000256" key="6">
    <source>
        <dbReference type="ARBA" id="ARBA00022448"/>
    </source>
</evidence>
<keyword evidence="14 17" id="KW-0472">Membrane</keyword>
<evidence type="ECO:0000256" key="7">
    <source>
        <dbReference type="ARBA" id="ARBA00022475"/>
    </source>
</evidence>
<keyword evidence="10 17" id="KW-0812">Transmembrane</keyword>
<comment type="similarity">
    <text evidence="4">Belongs to the SWEET sugar transporter family.</text>
</comment>
<dbReference type="GO" id="GO:0005886">
    <property type="term" value="C:plasma membrane"/>
    <property type="evidence" value="ECO:0007669"/>
    <property type="project" value="UniProtKB-SubCell"/>
</dbReference>
<keyword evidence="20" id="KW-1185">Reference proteome</keyword>
<keyword evidence="11" id="KW-0677">Repeat</keyword>
<dbReference type="RefSeq" id="XP_002783512.1">
    <property type="nucleotide sequence ID" value="XM_002783466.1"/>
</dbReference>
<dbReference type="OrthoDB" id="510325at2759"/>
<keyword evidence="15" id="KW-0804">Transcription</keyword>
<feature type="domain" description="DNA-directed RNA polymerase RBP11-like dimerisation" evidence="18">
    <location>
        <begin position="10"/>
        <end position="81"/>
    </location>
</feature>
<dbReference type="Gene3D" id="3.30.1360.10">
    <property type="entry name" value="RNA polymerase, RBP11-like subunit"/>
    <property type="match status" value="1"/>
</dbReference>
<dbReference type="AlphaFoldDB" id="C5KJH4"/>
<evidence type="ECO:0000256" key="4">
    <source>
        <dbReference type="ARBA" id="ARBA00007809"/>
    </source>
</evidence>
<dbReference type="GO" id="GO:0000428">
    <property type="term" value="C:DNA-directed RNA polymerase complex"/>
    <property type="evidence" value="ECO:0007669"/>
    <property type="project" value="UniProtKB-KW"/>
</dbReference>
<feature type="transmembrane region" description="Helical" evidence="17">
    <location>
        <begin position="166"/>
        <end position="184"/>
    </location>
</feature>
<accession>C5KJH4</accession>
<dbReference type="GO" id="GO:0000139">
    <property type="term" value="C:Golgi membrane"/>
    <property type="evidence" value="ECO:0007669"/>
    <property type="project" value="UniProtKB-SubCell"/>
</dbReference>
<feature type="transmembrane region" description="Helical" evidence="17">
    <location>
        <begin position="190"/>
        <end position="211"/>
    </location>
</feature>
<dbReference type="Pfam" id="PF03083">
    <property type="entry name" value="MtN3_slv"/>
    <property type="match status" value="1"/>
</dbReference>
<dbReference type="PANTHER" id="PTHR10791:SF30">
    <property type="entry name" value="SUGAR TRANSPORTER SWEET1"/>
    <property type="match status" value="1"/>
</dbReference>
<name>C5KJH4_PERM5</name>
<keyword evidence="8" id="KW-0240">DNA-directed RNA polymerase</keyword>
<evidence type="ECO:0000256" key="9">
    <source>
        <dbReference type="ARBA" id="ARBA00022597"/>
    </source>
</evidence>
<sequence length="256" mass="28739">MSSTADLCGTYQLKNEDHTLGNSVRYVLAKNPKVDFAGYSVPHPNEPFVNIRVQTYPGMTADESMIWALEELDVMFNTIQKNSCVFITYMLVFLRYAAEKRMTILYYLGLVVCYLLIMCCSLLFSSDASSTLGSFCVFVNILMYASPLAVLKTIIETKDSSCMPPLYSLGGWLAAIVWFGYGFFTGDMHIMIPNAAGVVLGATQMIIWFIYRVPKDQKKNKRVRIVSDDVKPGHDVVHHVESEATVCSVDYLQLDP</sequence>
<comment type="subcellular location">
    <subcellularLocation>
        <location evidence="2">Cell membrane</location>
        <topology evidence="2">Multi-pass membrane protein</topology>
    </subcellularLocation>
    <subcellularLocation>
        <location evidence="3">Golgi apparatus membrane</location>
        <topology evidence="3">Multi-pass membrane protein</topology>
    </subcellularLocation>
    <subcellularLocation>
        <location evidence="1">Nucleus</location>
    </subcellularLocation>
</comment>
<evidence type="ECO:0000256" key="8">
    <source>
        <dbReference type="ARBA" id="ARBA00022478"/>
    </source>
</evidence>
<evidence type="ECO:0000256" key="1">
    <source>
        <dbReference type="ARBA" id="ARBA00004123"/>
    </source>
</evidence>
<keyword evidence="13" id="KW-0333">Golgi apparatus</keyword>
<evidence type="ECO:0000256" key="12">
    <source>
        <dbReference type="ARBA" id="ARBA00022989"/>
    </source>
</evidence>
<feature type="transmembrane region" description="Helical" evidence="17">
    <location>
        <begin position="104"/>
        <end position="126"/>
    </location>
</feature>
<keyword evidence="7" id="KW-1003">Cell membrane</keyword>
<dbReference type="GO" id="GO:0051119">
    <property type="term" value="F:sugar transmembrane transporter activity"/>
    <property type="evidence" value="ECO:0007669"/>
    <property type="project" value="InterPro"/>
</dbReference>
<evidence type="ECO:0000256" key="3">
    <source>
        <dbReference type="ARBA" id="ARBA00004653"/>
    </source>
</evidence>
<evidence type="ECO:0000256" key="15">
    <source>
        <dbReference type="ARBA" id="ARBA00023163"/>
    </source>
</evidence>
<dbReference type="SUPFAM" id="SSF55257">
    <property type="entry name" value="RBP11-like subunits of RNA polymerase"/>
    <property type="match status" value="1"/>
</dbReference>
<keyword evidence="16" id="KW-0539">Nucleus</keyword>
<dbReference type="InterPro" id="IPR004316">
    <property type="entry name" value="SWEET_rpt"/>
</dbReference>
<dbReference type="PANTHER" id="PTHR10791">
    <property type="entry name" value="RAG1-ACTIVATING PROTEIN 1"/>
    <property type="match status" value="1"/>
</dbReference>
<dbReference type="GO" id="GO:0005634">
    <property type="term" value="C:nucleus"/>
    <property type="evidence" value="ECO:0007669"/>
    <property type="project" value="UniProtKB-SubCell"/>
</dbReference>
<keyword evidence="12 17" id="KW-1133">Transmembrane helix</keyword>
<keyword evidence="6" id="KW-0813">Transport</keyword>
<dbReference type="EMBL" id="GG673606">
    <property type="protein sequence ID" value="EER15308.1"/>
    <property type="molecule type" value="Genomic_DNA"/>
</dbReference>
<evidence type="ECO:0000256" key="16">
    <source>
        <dbReference type="ARBA" id="ARBA00023242"/>
    </source>
</evidence>
<keyword evidence="9" id="KW-0762">Sugar transport</keyword>
<dbReference type="GO" id="GO:0046983">
    <property type="term" value="F:protein dimerization activity"/>
    <property type="evidence" value="ECO:0007669"/>
    <property type="project" value="InterPro"/>
</dbReference>
<evidence type="ECO:0000256" key="5">
    <source>
        <dbReference type="ARBA" id="ARBA00021741"/>
    </source>
</evidence>
<dbReference type="InterPro" id="IPR009025">
    <property type="entry name" value="RBP11-like_dimer"/>
</dbReference>
<evidence type="ECO:0000256" key="17">
    <source>
        <dbReference type="SAM" id="Phobius"/>
    </source>
</evidence>
<evidence type="ECO:0000256" key="14">
    <source>
        <dbReference type="ARBA" id="ARBA00023136"/>
    </source>
</evidence>
<dbReference type="Pfam" id="PF13656">
    <property type="entry name" value="RNA_pol_L_2"/>
    <property type="match status" value="1"/>
</dbReference>
<dbReference type="Gene3D" id="1.20.1280.290">
    <property type="match status" value="1"/>
</dbReference>